<feature type="transmembrane region" description="Helical" evidence="1">
    <location>
        <begin position="46"/>
        <end position="66"/>
    </location>
</feature>
<keyword evidence="1" id="KW-0812">Transmembrane</keyword>
<dbReference type="RefSeq" id="WP_343797024.1">
    <property type="nucleotide sequence ID" value="NZ_BAAADJ010000011.1"/>
</dbReference>
<proteinExistence type="predicted"/>
<evidence type="ECO:0000256" key="1">
    <source>
        <dbReference type="SAM" id="Phobius"/>
    </source>
</evidence>
<reference evidence="4" key="1">
    <citation type="journal article" date="2019" name="Int. J. Syst. Evol. Microbiol.">
        <title>The Global Catalogue of Microorganisms (GCM) 10K type strain sequencing project: providing services to taxonomists for standard genome sequencing and annotation.</title>
        <authorList>
            <consortium name="The Broad Institute Genomics Platform"/>
            <consortium name="The Broad Institute Genome Sequencing Center for Infectious Disease"/>
            <person name="Wu L."/>
            <person name="Ma J."/>
        </authorList>
    </citation>
    <scope>NUCLEOTIDE SEQUENCE [LARGE SCALE GENOMIC DNA]</scope>
    <source>
        <strain evidence="4">JCM 9731</strain>
    </source>
</reference>
<dbReference type="PANTHER" id="PTHR34473">
    <property type="entry name" value="UPF0699 TRANSMEMBRANE PROTEIN YDBS"/>
    <property type="match status" value="1"/>
</dbReference>
<keyword evidence="4" id="KW-1185">Reference proteome</keyword>
<gene>
    <name evidence="3" type="ORF">GCM10008967_10690</name>
</gene>
<evidence type="ECO:0000313" key="4">
    <source>
        <dbReference type="Proteomes" id="UP001500782"/>
    </source>
</evidence>
<sequence length="158" mass="18306">MMNPSNRISKKALSVWRITGIIHSLIALLVPIGFFVLPFFLEGLHWFSYTILFVWFVLALFLVIIIPKLRWRKWWYEVREQEIELQHGILIVKNTLVPMIRVQHVDTVQGPILKKYGLATIVISTAATSHEIPALAEEEAEQLRYSISRLARVAEEDV</sequence>
<protein>
    <submittedName>
        <fullName evidence="3">PH domain-containing protein</fullName>
    </submittedName>
</protein>
<organism evidence="3 4">
    <name type="scientific">Bacillus carboniphilus</name>
    <dbReference type="NCBI Taxonomy" id="86663"/>
    <lineage>
        <taxon>Bacteria</taxon>
        <taxon>Bacillati</taxon>
        <taxon>Bacillota</taxon>
        <taxon>Bacilli</taxon>
        <taxon>Bacillales</taxon>
        <taxon>Bacillaceae</taxon>
        <taxon>Bacillus</taxon>
    </lineage>
</organism>
<evidence type="ECO:0000313" key="3">
    <source>
        <dbReference type="EMBL" id="GAA0322068.1"/>
    </source>
</evidence>
<keyword evidence="1" id="KW-0472">Membrane</keyword>
<dbReference type="EMBL" id="BAAADJ010000011">
    <property type="protein sequence ID" value="GAA0322068.1"/>
    <property type="molecule type" value="Genomic_DNA"/>
</dbReference>
<accession>A0ABP3FQE4</accession>
<comment type="caution">
    <text evidence="3">The sequence shown here is derived from an EMBL/GenBank/DDBJ whole genome shotgun (WGS) entry which is preliminary data.</text>
</comment>
<keyword evidence="1" id="KW-1133">Transmembrane helix</keyword>
<dbReference type="PANTHER" id="PTHR34473:SF2">
    <property type="entry name" value="UPF0699 TRANSMEMBRANE PROTEIN YDBT"/>
    <property type="match status" value="1"/>
</dbReference>
<dbReference type="InterPro" id="IPR005182">
    <property type="entry name" value="YdbS-like_PH"/>
</dbReference>
<feature type="domain" description="YdbS-like PH" evidence="2">
    <location>
        <begin position="71"/>
        <end position="146"/>
    </location>
</feature>
<feature type="transmembrane region" description="Helical" evidence="1">
    <location>
        <begin position="21"/>
        <end position="40"/>
    </location>
</feature>
<name>A0ABP3FQE4_9BACI</name>
<dbReference type="Pfam" id="PF03703">
    <property type="entry name" value="bPH_2"/>
    <property type="match status" value="1"/>
</dbReference>
<evidence type="ECO:0000259" key="2">
    <source>
        <dbReference type="Pfam" id="PF03703"/>
    </source>
</evidence>
<dbReference type="Proteomes" id="UP001500782">
    <property type="component" value="Unassembled WGS sequence"/>
</dbReference>